<dbReference type="AlphaFoldDB" id="A0A1H1FUY1"/>
<organism evidence="1 2">
    <name type="scientific">Pseudomonas moorei</name>
    <dbReference type="NCBI Taxonomy" id="395599"/>
    <lineage>
        <taxon>Bacteria</taxon>
        <taxon>Pseudomonadati</taxon>
        <taxon>Pseudomonadota</taxon>
        <taxon>Gammaproteobacteria</taxon>
        <taxon>Pseudomonadales</taxon>
        <taxon>Pseudomonadaceae</taxon>
        <taxon>Pseudomonas</taxon>
    </lineage>
</organism>
<dbReference type="EMBL" id="FNKJ01000003">
    <property type="protein sequence ID" value="SDR04813.1"/>
    <property type="molecule type" value="Genomic_DNA"/>
</dbReference>
<accession>A0A1H1FUY1</accession>
<proteinExistence type="predicted"/>
<name>A0A1H1FUY1_9PSED</name>
<keyword evidence="2" id="KW-1185">Reference proteome</keyword>
<evidence type="ECO:0000313" key="1">
    <source>
        <dbReference type="EMBL" id="SDR04813.1"/>
    </source>
</evidence>
<reference evidence="2" key="1">
    <citation type="submission" date="2016-10" db="EMBL/GenBank/DDBJ databases">
        <authorList>
            <person name="Varghese N."/>
            <person name="Submissions S."/>
        </authorList>
    </citation>
    <scope>NUCLEOTIDE SEQUENCE [LARGE SCALE GENOMIC DNA]</scope>
    <source>
        <strain evidence="2">BS3775</strain>
    </source>
</reference>
<protein>
    <submittedName>
        <fullName evidence="1">Uncharacterized protein</fullName>
    </submittedName>
</protein>
<gene>
    <name evidence="1" type="ORF">SAMN04490195_2921</name>
</gene>
<sequence length="71" mass="7226">MEKCYSILEMMLDRTPIHKSLAAPEVQEVAGAAVDVVGVADAAVVAVEEMGAVAEQEALAVVAPVAAEACS</sequence>
<dbReference type="Proteomes" id="UP000199570">
    <property type="component" value="Unassembled WGS sequence"/>
</dbReference>
<evidence type="ECO:0000313" key="2">
    <source>
        <dbReference type="Proteomes" id="UP000199570"/>
    </source>
</evidence>